<comment type="cofactor">
    <cofactor evidence="1">
        <name>Mg(2+)</name>
        <dbReference type="ChEBI" id="CHEBI:18420"/>
    </cofactor>
</comment>
<organism evidence="11 12">
    <name type="scientific">Staphylococcus aureus subsp. aureus ST228</name>
    <dbReference type="NCBI Taxonomy" id="1074919"/>
    <lineage>
        <taxon>Bacteria</taxon>
        <taxon>Bacillati</taxon>
        <taxon>Bacillota</taxon>
        <taxon>Bacilli</taxon>
        <taxon>Bacillales</taxon>
        <taxon>Staphylococcaceae</taxon>
        <taxon>Staphylococcus</taxon>
    </lineage>
</organism>
<dbReference type="KEGG" id="sauk:SAI3T3_1009840"/>
<proteinExistence type="predicted"/>
<evidence type="ECO:0000313" key="12">
    <source>
        <dbReference type="Proteomes" id="UP000032744"/>
    </source>
</evidence>
<evidence type="ECO:0000256" key="6">
    <source>
        <dbReference type="ARBA" id="ARBA00023239"/>
    </source>
</evidence>
<dbReference type="KEGG" id="saut:SAI1T1_2009830"/>
<sequence length="491" mass="56759">MVPRVSVLYIDKDAGAFLKGAYRMDIFYKKIKANVTPEVLAQLHSKKIILESTNQQQTKGRYSVVIFDIYGTLTLDNDVLSVSTLKESYQIIERPYHYLTTKINEDYHNIQDEQLKSLPFISGYVGTCSFDLVRHEFPKLQSIQLEDHKQHDVRLYMVEQVYVFDHYKDELYIIATNQFSNSTKSDLENRVNKSIEDLTKIQPFMPTQDFDFKTKEIQSNISEERFIEMIQYFKEKITEGDMFQVVPSRIYKYAHHASQHLNQLSFQLYQNLKRQNPSPYMYYLNIDQPYIVGSSPESFVSVKDQIVTTNPIAGTIQRGETTQIDNENMKQLLNDPKECSEHRMLVDLGRNDIHRVSKIGTSKITKLMVIEKYEHVMHIVSEITGKINQNLSPMTVIANLLPTGTVSGAPKLRAIERIYEQYPHKRGVYSGGVGYINCNHNLDFALAIRTMMIDEQYINVEAGCGVVYDSIPEKELNETKLKAKSLLEVRP</sequence>
<keyword evidence="5" id="KW-0460">Magnesium</keyword>
<dbReference type="AlphaFoldDB" id="A0A7U7EYB1"/>
<comment type="function">
    <text evidence="7">Part of a heterotetrameric complex that catalyzes the two-step biosynthesis of anthranilate, an intermediate in the biosynthesis of L-tryptophan. In the first step, the glutamine-binding beta subunit (TrpG) of anthranilate synthase (AS) provides the glutamine amidotransferase activity which generates ammonia as a substrate that, along with chorismate, is used in the second step, catalyzed by the large alpha subunit of AS (TrpE) to produce anthranilate. In the absence of TrpG, TrpE can synthesize anthranilate directly from chorismate and high concentrations of ammonia.</text>
</comment>
<dbReference type="EMBL" id="HE579071">
    <property type="protein sequence ID" value="CCJ22730.1"/>
    <property type="molecule type" value="Genomic_DNA"/>
</dbReference>
<dbReference type="GO" id="GO:0046872">
    <property type="term" value="F:metal ion binding"/>
    <property type="evidence" value="ECO:0007669"/>
    <property type="project" value="UniProtKB-KW"/>
</dbReference>
<evidence type="ECO:0000256" key="3">
    <source>
        <dbReference type="ARBA" id="ARBA00020653"/>
    </source>
</evidence>
<dbReference type="KEGG" id="saux:SAI6T6_1009810"/>
<evidence type="ECO:0000259" key="10">
    <source>
        <dbReference type="Pfam" id="PF04715"/>
    </source>
</evidence>
<dbReference type="InterPro" id="IPR006805">
    <property type="entry name" value="Anth_synth_I_N"/>
</dbReference>
<name>A0A7U7EYB1_STAAU</name>
<dbReference type="PANTHER" id="PTHR11236">
    <property type="entry name" value="AMINOBENZOATE/ANTHRANILATE SYNTHASE"/>
    <property type="match status" value="1"/>
</dbReference>
<evidence type="ECO:0000256" key="4">
    <source>
        <dbReference type="ARBA" id="ARBA00022723"/>
    </source>
</evidence>
<comment type="subunit">
    <text evidence="2">Heterotetramer consisting of two non-identical subunits: a beta subunit (TrpG) and a large alpha subunit (TrpE).</text>
</comment>
<dbReference type="PRINTS" id="PR00095">
    <property type="entry name" value="ANTSNTHASEI"/>
</dbReference>
<evidence type="ECO:0000313" key="11">
    <source>
        <dbReference type="EMBL" id="CCJ22730.1"/>
    </source>
</evidence>
<feature type="domain" description="Anthranilate synthase component I N-terminal" evidence="10">
    <location>
        <begin position="38"/>
        <end position="173"/>
    </location>
</feature>
<evidence type="ECO:0000259" key="9">
    <source>
        <dbReference type="Pfam" id="PF00425"/>
    </source>
</evidence>
<dbReference type="KEGG" id="sauv:SAI7S6_1009840"/>
<accession>A0A7U7EYB1</accession>
<keyword evidence="4" id="KW-0479">Metal-binding</keyword>
<evidence type="ECO:0000256" key="2">
    <source>
        <dbReference type="ARBA" id="ARBA00011575"/>
    </source>
</evidence>
<dbReference type="GO" id="GO:0004049">
    <property type="term" value="F:anthranilate synthase activity"/>
    <property type="evidence" value="ECO:0007669"/>
    <property type="project" value="UniProtKB-EC"/>
</dbReference>
<comment type="catalytic activity">
    <reaction evidence="8">
        <text>chorismate + L-glutamine = anthranilate + pyruvate + L-glutamate + H(+)</text>
        <dbReference type="Rhea" id="RHEA:21732"/>
        <dbReference type="ChEBI" id="CHEBI:15361"/>
        <dbReference type="ChEBI" id="CHEBI:15378"/>
        <dbReference type="ChEBI" id="CHEBI:16567"/>
        <dbReference type="ChEBI" id="CHEBI:29748"/>
        <dbReference type="ChEBI" id="CHEBI:29985"/>
        <dbReference type="ChEBI" id="CHEBI:58359"/>
        <dbReference type="EC" id="4.1.3.27"/>
    </reaction>
</comment>
<dbReference type="InterPro" id="IPR015890">
    <property type="entry name" value="Chorismate_C"/>
</dbReference>
<dbReference type="Pfam" id="PF04715">
    <property type="entry name" value="Anth_synt_I_N"/>
    <property type="match status" value="1"/>
</dbReference>
<evidence type="ECO:0000256" key="5">
    <source>
        <dbReference type="ARBA" id="ARBA00022842"/>
    </source>
</evidence>
<dbReference type="KEGG" id="sauy:SAI8T7_1009840"/>
<evidence type="ECO:0000256" key="1">
    <source>
        <dbReference type="ARBA" id="ARBA00001946"/>
    </source>
</evidence>
<dbReference type="NCBIfam" id="NF010082">
    <property type="entry name" value="PRK13567.1"/>
    <property type="match status" value="1"/>
</dbReference>
<dbReference type="Pfam" id="PF00425">
    <property type="entry name" value="Chorismate_bind"/>
    <property type="match status" value="1"/>
</dbReference>
<feature type="domain" description="Chorismate-utilising enzyme C-terminal" evidence="9">
    <location>
        <begin position="223"/>
        <end position="482"/>
    </location>
</feature>
<protein>
    <recommendedName>
        <fullName evidence="3">Anthranilate synthase component 1</fullName>
    </recommendedName>
</protein>
<dbReference type="InterPro" id="IPR005801">
    <property type="entry name" value="ADC_synthase"/>
</dbReference>
<dbReference type="Proteomes" id="UP000032744">
    <property type="component" value="Chromosome"/>
</dbReference>
<dbReference type="InterPro" id="IPR019999">
    <property type="entry name" value="Anth_synth_I-like"/>
</dbReference>
<reference evidence="11 12" key="1">
    <citation type="journal article" date="2012" name="PLoS ONE">
        <title>Short term evolution of a highly transmissible methicillin-resistant Staphylococcus aureus clone (ST228) in a tertiary care hospital.</title>
        <authorList>
            <person name="Vogel V."/>
            <person name="Falquet L."/>
            <person name="Calderon-Copete S.P."/>
            <person name="Basset P."/>
            <person name="Blanc D.S."/>
        </authorList>
    </citation>
    <scope>NUCLEOTIDE SEQUENCE [LARGE SCALE GENOMIC DNA]</scope>
    <source>
        <strain evidence="12">ST228/18412</strain>
    </source>
</reference>
<gene>
    <name evidence="11" type="primary">trpE</name>
    <name evidence="11" type="ORF">SAI7S6_1009840</name>
</gene>
<dbReference type="KEGG" id="sauw:SAI5S5_1009800"/>
<dbReference type="PANTHER" id="PTHR11236:SF48">
    <property type="entry name" value="ISOCHORISMATE SYNTHASE MENF"/>
    <property type="match status" value="1"/>
</dbReference>
<dbReference type="GO" id="GO:0000162">
    <property type="term" value="P:L-tryptophan biosynthetic process"/>
    <property type="evidence" value="ECO:0007669"/>
    <property type="project" value="TreeGrafter"/>
</dbReference>
<dbReference type="KEGG" id="sauq:SAI4T8_1009830"/>
<dbReference type="KEGG" id="sauj:SAI2T2_1009850"/>
<evidence type="ECO:0000256" key="8">
    <source>
        <dbReference type="ARBA" id="ARBA00047683"/>
    </source>
</evidence>
<dbReference type="SUPFAM" id="SSF56322">
    <property type="entry name" value="ADC synthase"/>
    <property type="match status" value="1"/>
</dbReference>
<dbReference type="Gene3D" id="3.60.120.10">
    <property type="entry name" value="Anthranilate synthase"/>
    <property type="match status" value="1"/>
</dbReference>
<evidence type="ECO:0000256" key="7">
    <source>
        <dbReference type="ARBA" id="ARBA00025634"/>
    </source>
</evidence>
<keyword evidence="6 11" id="KW-0456">Lyase</keyword>